<feature type="transmembrane region" description="Helical" evidence="1">
    <location>
        <begin position="7"/>
        <end position="27"/>
    </location>
</feature>
<dbReference type="OrthoDB" id="140416at2"/>
<accession>A0A511W845</accession>
<dbReference type="Pfam" id="PF01882">
    <property type="entry name" value="DUF58"/>
    <property type="match status" value="1"/>
</dbReference>
<dbReference type="PANTHER" id="PTHR34351:SF2">
    <property type="entry name" value="DUF58 DOMAIN-CONTAINING PROTEIN"/>
    <property type="match status" value="1"/>
</dbReference>
<feature type="domain" description="DUF58" evidence="2">
    <location>
        <begin position="220"/>
        <end position="324"/>
    </location>
</feature>
<evidence type="ECO:0000313" key="3">
    <source>
        <dbReference type="EMBL" id="GEN46233.1"/>
    </source>
</evidence>
<dbReference type="RefSeq" id="WP_146816874.1">
    <property type="nucleotide sequence ID" value="NZ_BJYA01000013.1"/>
</dbReference>
<proteinExistence type="predicted"/>
<dbReference type="EMBL" id="BJYA01000013">
    <property type="protein sequence ID" value="GEN46233.1"/>
    <property type="molecule type" value="Genomic_DNA"/>
</dbReference>
<feature type="transmembrane region" description="Helical" evidence="1">
    <location>
        <begin position="33"/>
        <end position="53"/>
    </location>
</feature>
<reference evidence="3 4" key="1">
    <citation type="submission" date="2019-07" db="EMBL/GenBank/DDBJ databases">
        <title>Whole genome shotgun sequence of Alkalibacillus haloalkaliphilus NBRC 103110.</title>
        <authorList>
            <person name="Hosoyama A."/>
            <person name="Uohara A."/>
            <person name="Ohji S."/>
            <person name="Ichikawa N."/>
        </authorList>
    </citation>
    <scope>NUCLEOTIDE SEQUENCE [LARGE SCALE GENOMIC DNA]</scope>
    <source>
        <strain evidence="3 4">NBRC 103110</strain>
    </source>
</reference>
<keyword evidence="1" id="KW-0812">Transmembrane</keyword>
<organism evidence="3 4">
    <name type="scientific">Alkalibacillus haloalkaliphilus</name>
    <dbReference type="NCBI Taxonomy" id="94136"/>
    <lineage>
        <taxon>Bacteria</taxon>
        <taxon>Bacillati</taxon>
        <taxon>Bacillota</taxon>
        <taxon>Bacilli</taxon>
        <taxon>Bacillales</taxon>
        <taxon>Bacillaceae</taxon>
        <taxon>Alkalibacillus</taxon>
    </lineage>
</organism>
<keyword evidence="4" id="KW-1185">Reference proteome</keyword>
<gene>
    <name evidence="3" type="primary">yeaD</name>
    <name evidence="3" type="ORF">AHA02nite_20090</name>
</gene>
<keyword evidence="1" id="KW-0472">Membrane</keyword>
<evidence type="ECO:0000256" key="1">
    <source>
        <dbReference type="SAM" id="Phobius"/>
    </source>
</evidence>
<dbReference type="InterPro" id="IPR002881">
    <property type="entry name" value="DUF58"/>
</dbReference>
<dbReference type="PANTHER" id="PTHR34351">
    <property type="entry name" value="SLR1927 PROTEIN-RELATED"/>
    <property type="match status" value="1"/>
</dbReference>
<dbReference type="AlphaFoldDB" id="A0A511W845"/>
<evidence type="ECO:0000313" key="4">
    <source>
        <dbReference type="Proteomes" id="UP000321440"/>
    </source>
</evidence>
<dbReference type="Proteomes" id="UP000321440">
    <property type="component" value="Unassembled WGS sequence"/>
</dbReference>
<sequence length="421" mass="48781">MANSLKFVLKLILVLALTVTLFVYGMFQGGFVSWFLFFSFLPILAYSIMMIFYPMKFVKVERQVSKHYLQAGQTLNVTVNIKRILPVPIFYLVVEDGVPEMLTWHDTRHHKYRFLSNPNKLKSRLNSKTIVFPFLRRNISYQYNLESIPRGRHEFGQAKLITGDLMGLVRKERTYDVETTVLVEPGEVSLRLELERSTFEEGQQSAYTITANHTNLVSGVRDYAPGDQLSWIDWKTTARKQELVTKEFEEEKHKDLSIILNGSSYDFNLWLAFEAAVEVTHAVANHSYEDHGNVSVIALGQAREEVVLSHGKQSLEKLTRLLSQIQLVQGDHFPQQLKREAWQLSKDRYLVVVTHELSPATNKTIMQLKQQQVDVHIIFIRSKHLISHEERVGMDQLHYSGVKVSWLNEDRLVRRHIEVNA</sequence>
<protein>
    <recommendedName>
        <fullName evidence="2">DUF58 domain-containing protein</fullName>
    </recommendedName>
</protein>
<evidence type="ECO:0000259" key="2">
    <source>
        <dbReference type="Pfam" id="PF01882"/>
    </source>
</evidence>
<comment type="caution">
    <text evidence="3">The sequence shown here is derived from an EMBL/GenBank/DDBJ whole genome shotgun (WGS) entry which is preliminary data.</text>
</comment>
<keyword evidence="1" id="KW-1133">Transmembrane helix</keyword>
<name>A0A511W845_9BACI</name>